<dbReference type="Proteomes" id="UP000027265">
    <property type="component" value="Unassembled WGS sequence"/>
</dbReference>
<dbReference type="HOGENOM" id="CLU_1378309_0_0_1"/>
<protein>
    <submittedName>
        <fullName evidence="1">Uncharacterized protein</fullName>
    </submittedName>
</protein>
<accession>A0A067Q0D8</accession>
<sequence>MSIPSSRLCPPIAIAALRSCHLSRRYPPNSSEPFSWLPTGHNVAPSTMNGYSNFGAVYPSFRGVAVQTPGLWGDILLSVGHDDDNDHTERPPMEYLEMCLRRSGNIQLQIFSARLCDKCHIGDNRCPRLDRCMELIAPPLPHLSRIQAIAVIINTMEIPDNLFDHLHHVLVMETFYIHDEYDCLTLKFPIFQGGAPQL</sequence>
<dbReference type="AlphaFoldDB" id="A0A067Q0D8"/>
<proteinExistence type="predicted"/>
<evidence type="ECO:0000313" key="1">
    <source>
        <dbReference type="EMBL" id="KDQ56076.1"/>
    </source>
</evidence>
<dbReference type="EMBL" id="KL197723">
    <property type="protein sequence ID" value="KDQ56076.1"/>
    <property type="molecule type" value="Genomic_DNA"/>
</dbReference>
<keyword evidence="2" id="KW-1185">Reference proteome</keyword>
<evidence type="ECO:0000313" key="2">
    <source>
        <dbReference type="Proteomes" id="UP000027265"/>
    </source>
</evidence>
<name>A0A067Q0D8_9AGAM</name>
<dbReference type="InParanoid" id="A0A067Q0D8"/>
<reference evidence="2" key="1">
    <citation type="journal article" date="2014" name="Proc. Natl. Acad. Sci. U.S.A.">
        <title>Extensive sampling of basidiomycete genomes demonstrates inadequacy of the white-rot/brown-rot paradigm for wood decay fungi.</title>
        <authorList>
            <person name="Riley R."/>
            <person name="Salamov A.A."/>
            <person name="Brown D.W."/>
            <person name="Nagy L.G."/>
            <person name="Floudas D."/>
            <person name="Held B.W."/>
            <person name="Levasseur A."/>
            <person name="Lombard V."/>
            <person name="Morin E."/>
            <person name="Otillar R."/>
            <person name="Lindquist E.A."/>
            <person name="Sun H."/>
            <person name="LaButti K.M."/>
            <person name="Schmutz J."/>
            <person name="Jabbour D."/>
            <person name="Luo H."/>
            <person name="Baker S.E."/>
            <person name="Pisabarro A.G."/>
            <person name="Walton J.D."/>
            <person name="Blanchette R.A."/>
            <person name="Henrissat B."/>
            <person name="Martin F."/>
            <person name="Cullen D."/>
            <person name="Hibbett D.S."/>
            <person name="Grigoriev I.V."/>
        </authorList>
    </citation>
    <scope>NUCLEOTIDE SEQUENCE [LARGE SCALE GENOMIC DNA]</scope>
    <source>
        <strain evidence="2">MUCL 33604</strain>
    </source>
</reference>
<organism evidence="1 2">
    <name type="scientific">Jaapia argillacea MUCL 33604</name>
    <dbReference type="NCBI Taxonomy" id="933084"/>
    <lineage>
        <taxon>Eukaryota</taxon>
        <taxon>Fungi</taxon>
        <taxon>Dikarya</taxon>
        <taxon>Basidiomycota</taxon>
        <taxon>Agaricomycotina</taxon>
        <taxon>Agaricomycetes</taxon>
        <taxon>Agaricomycetidae</taxon>
        <taxon>Jaapiales</taxon>
        <taxon>Jaapiaceae</taxon>
        <taxon>Jaapia</taxon>
    </lineage>
</organism>
<gene>
    <name evidence="1" type="ORF">JAAARDRAFT_319870</name>
</gene>